<dbReference type="PROSITE" id="PS50059">
    <property type="entry name" value="FKBP_PPIASE"/>
    <property type="match status" value="1"/>
</dbReference>
<dbReference type="SUPFAM" id="SSF54534">
    <property type="entry name" value="FKBP-like"/>
    <property type="match status" value="1"/>
</dbReference>
<comment type="caution">
    <text evidence="8">The sequence shown here is derived from an EMBL/GenBank/DDBJ whole genome shotgun (WGS) entry which is preliminary data.</text>
</comment>
<name>A0A955L9A9_9BACT</name>
<dbReference type="PANTHER" id="PTHR45779">
    <property type="entry name" value="PEPTIDYLPROLYL ISOMERASE"/>
    <property type="match status" value="1"/>
</dbReference>
<protein>
    <recommendedName>
        <fullName evidence="5">Peptidyl-prolyl cis-trans isomerase</fullName>
        <ecNumber evidence="5">5.2.1.8</ecNumber>
    </recommendedName>
</protein>
<comment type="catalytic activity">
    <reaction evidence="1 4 5">
        <text>[protein]-peptidylproline (omega=180) = [protein]-peptidylproline (omega=0)</text>
        <dbReference type="Rhea" id="RHEA:16237"/>
        <dbReference type="Rhea" id="RHEA-COMP:10747"/>
        <dbReference type="Rhea" id="RHEA-COMP:10748"/>
        <dbReference type="ChEBI" id="CHEBI:83833"/>
        <dbReference type="ChEBI" id="CHEBI:83834"/>
        <dbReference type="EC" id="5.2.1.8"/>
    </reaction>
</comment>
<comment type="similarity">
    <text evidence="5">Belongs to the FKBP-type PPIase family.</text>
</comment>
<dbReference type="InterPro" id="IPR001179">
    <property type="entry name" value="PPIase_FKBP_dom"/>
</dbReference>
<evidence type="ECO:0000256" key="4">
    <source>
        <dbReference type="PROSITE-ProRule" id="PRU00277"/>
    </source>
</evidence>
<dbReference type="Proteomes" id="UP000754563">
    <property type="component" value="Unassembled WGS sequence"/>
</dbReference>
<dbReference type="EC" id="5.2.1.8" evidence="5"/>
<dbReference type="EMBL" id="JAGQLH010000055">
    <property type="protein sequence ID" value="MCA9385908.1"/>
    <property type="molecule type" value="Genomic_DNA"/>
</dbReference>
<keyword evidence="2 4" id="KW-0697">Rotamase</keyword>
<dbReference type="GO" id="GO:0003755">
    <property type="term" value="F:peptidyl-prolyl cis-trans isomerase activity"/>
    <property type="evidence" value="ECO:0007669"/>
    <property type="project" value="UniProtKB-UniRule"/>
</dbReference>
<dbReference type="InterPro" id="IPR046357">
    <property type="entry name" value="PPIase_dom_sf"/>
</dbReference>
<proteinExistence type="inferred from homology"/>
<evidence type="ECO:0000256" key="3">
    <source>
        <dbReference type="ARBA" id="ARBA00023235"/>
    </source>
</evidence>
<evidence type="ECO:0000313" key="9">
    <source>
        <dbReference type="Proteomes" id="UP000754563"/>
    </source>
</evidence>
<evidence type="ECO:0000256" key="6">
    <source>
        <dbReference type="SAM" id="MobiDB-lite"/>
    </source>
</evidence>
<feature type="region of interest" description="Disordered" evidence="6">
    <location>
        <begin position="21"/>
        <end position="43"/>
    </location>
</feature>
<dbReference type="AlphaFoldDB" id="A0A955L9A9"/>
<dbReference type="Gene3D" id="3.10.50.40">
    <property type="match status" value="1"/>
</dbReference>
<reference evidence="8" key="1">
    <citation type="submission" date="2020-04" db="EMBL/GenBank/DDBJ databases">
        <authorList>
            <person name="Zhang T."/>
        </authorList>
    </citation>
    <scope>NUCLEOTIDE SEQUENCE</scope>
    <source>
        <strain evidence="8">HKST-UBA11</strain>
    </source>
</reference>
<dbReference type="Pfam" id="PF00254">
    <property type="entry name" value="FKBP_C"/>
    <property type="match status" value="1"/>
</dbReference>
<accession>A0A955L9A9</accession>
<feature type="domain" description="PPIase FKBP-type" evidence="7">
    <location>
        <begin position="79"/>
        <end position="166"/>
    </location>
</feature>
<evidence type="ECO:0000313" key="8">
    <source>
        <dbReference type="EMBL" id="MCA9385908.1"/>
    </source>
</evidence>
<organism evidence="8 9">
    <name type="scientific">Candidatus Dojkabacteria bacterium</name>
    <dbReference type="NCBI Taxonomy" id="2099670"/>
    <lineage>
        <taxon>Bacteria</taxon>
        <taxon>Candidatus Dojkabacteria</taxon>
    </lineage>
</organism>
<evidence type="ECO:0000259" key="7">
    <source>
        <dbReference type="PROSITE" id="PS50059"/>
    </source>
</evidence>
<dbReference type="PANTHER" id="PTHR45779:SF7">
    <property type="entry name" value="PEPTIDYLPROLYL ISOMERASE"/>
    <property type="match status" value="1"/>
</dbReference>
<dbReference type="InterPro" id="IPR044609">
    <property type="entry name" value="FKBP2/11"/>
</dbReference>
<keyword evidence="3 4" id="KW-0413">Isomerase</keyword>
<gene>
    <name evidence="8" type="ORF">KC717_04645</name>
</gene>
<dbReference type="FunFam" id="3.10.50.40:FF:000006">
    <property type="entry name" value="Peptidyl-prolyl cis-trans isomerase"/>
    <property type="match status" value="1"/>
</dbReference>
<evidence type="ECO:0000256" key="1">
    <source>
        <dbReference type="ARBA" id="ARBA00000971"/>
    </source>
</evidence>
<sequence>MTVTLLAIILAACTTVPDYRNEGATEPTIESEVEVPSPEGTTDVQTIEPQEDYSEYENASELQILNYLESDSGITSENGDTISVHYVGFLPDGTNFDSSLTRGVPFSFELGAGEVIEGWDEAFLDKHIGDVFTVIIPSDKAYGSIARPGIPADSTLVFEVEIMDVIKSS</sequence>
<reference evidence="8" key="2">
    <citation type="journal article" date="2021" name="Microbiome">
        <title>Successional dynamics and alternative stable states in a saline activated sludge microbial community over 9 years.</title>
        <authorList>
            <person name="Wang Y."/>
            <person name="Ye J."/>
            <person name="Ju F."/>
            <person name="Liu L."/>
            <person name="Boyd J.A."/>
            <person name="Deng Y."/>
            <person name="Parks D.H."/>
            <person name="Jiang X."/>
            <person name="Yin X."/>
            <person name="Woodcroft B.J."/>
            <person name="Tyson G.W."/>
            <person name="Hugenholtz P."/>
            <person name="Polz M.F."/>
            <person name="Zhang T."/>
        </authorList>
    </citation>
    <scope>NUCLEOTIDE SEQUENCE</scope>
    <source>
        <strain evidence="8">HKST-UBA11</strain>
    </source>
</reference>
<evidence type="ECO:0000256" key="2">
    <source>
        <dbReference type="ARBA" id="ARBA00023110"/>
    </source>
</evidence>
<evidence type="ECO:0000256" key="5">
    <source>
        <dbReference type="RuleBase" id="RU003915"/>
    </source>
</evidence>